<organism evidence="2 3">
    <name type="scientific">Segatella hominis</name>
    <dbReference type="NCBI Taxonomy" id="2518605"/>
    <lineage>
        <taxon>Bacteria</taxon>
        <taxon>Pseudomonadati</taxon>
        <taxon>Bacteroidota</taxon>
        <taxon>Bacteroidia</taxon>
        <taxon>Bacteroidales</taxon>
        <taxon>Prevotellaceae</taxon>
        <taxon>Segatella</taxon>
    </lineage>
</organism>
<dbReference type="Proteomes" id="UP000297872">
    <property type="component" value="Unassembled WGS sequence"/>
</dbReference>
<dbReference type="InterPro" id="IPR025393">
    <property type="entry name" value="DUF4301"/>
</dbReference>
<protein>
    <submittedName>
        <fullName evidence="2">DUF4301 family protein</fullName>
    </submittedName>
</protein>
<proteinExistence type="predicted"/>
<dbReference type="OrthoDB" id="5572060at2"/>
<name>A0A4Y8VUX5_9BACT</name>
<dbReference type="InterPro" id="IPR029044">
    <property type="entry name" value="Nucleotide-diphossugar_trans"/>
</dbReference>
<dbReference type="Pfam" id="PF14134">
    <property type="entry name" value="DUF4301"/>
    <property type="match status" value="1"/>
</dbReference>
<reference evidence="2 3" key="1">
    <citation type="submission" date="2019-02" db="EMBL/GenBank/DDBJ databases">
        <title>Draft Genome Sequence of the Prevotella sp. BCRC 81118, Isolated from Human Feces.</title>
        <authorList>
            <person name="Huang C.-H."/>
        </authorList>
    </citation>
    <scope>NUCLEOTIDE SEQUENCE [LARGE SCALE GENOMIC DNA]</scope>
    <source>
        <strain evidence="2 3">BCRC 81118</strain>
    </source>
</reference>
<gene>
    <name evidence="2" type="ORF">EXN75_02945</name>
</gene>
<comment type="caution">
    <text evidence="2">The sequence shown here is derived from an EMBL/GenBank/DDBJ whole genome shotgun (WGS) entry which is preliminary data.</text>
</comment>
<keyword evidence="3" id="KW-1185">Reference proteome</keyword>
<evidence type="ECO:0000313" key="2">
    <source>
        <dbReference type="EMBL" id="TFH84061.1"/>
    </source>
</evidence>
<dbReference type="RefSeq" id="WP_134842717.1">
    <property type="nucleotide sequence ID" value="NZ_SGVY01000005.1"/>
</dbReference>
<sequence length="521" mass="58528">MNQQDLNQIKARGISEQQIEHQLEQIKNGFPFLKLEAAAAIGKGIMAPTDDEVKNYEQAWNEYKAEGHKIVKFVPASGAASRMFKNMFAFLSAPYDVPTTDFEKHFFENIKKFAFREALCEKCRENEGKGIKKLMGEGNYKAVVANLLEAKGLNYGQLPKGLLLFHEYSADEVRTPMEEHLVESALYASSNGEANVHFTVSHDHLELFKQKVAEKADFYAEKFGVKYNISFSEQKPSTDTIAANPDNTPFRNEDGSLLFRPGGHGALIQNLNEIDADVVFVKNIDNVVPDRLKADTVTYKQVIAGILVTLQKRAFKYLNLLDSGLYNHEKLEEIIRFVQRDLCCRRADIKELEDAELVIYLRKKLNRPMRVCGVVKNVGEPGGGPFLTYNNDGTVSLQILESSQIDTNNEEYMKMFTQGTHFNPVDLVCATKNYKGEPFNLPDYVDSTTGFISSKSKNGKDLKALELPGLWNGAMSDWNTVFVEVPLSTFNPVKTVNDLLRDQHQAVIGGVKHEGGCCCKH</sequence>
<dbReference type="SUPFAM" id="SSF53448">
    <property type="entry name" value="Nucleotide-diphospho-sugar transferases"/>
    <property type="match status" value="1"/>
</dbReference>
<dbReference type="AlphaFoldDB" id="A0A4Y8VUX5"/>
<evidence type="ECO:0000259" key="1">
    <source>
        <dbReference type="Pfam" id="PF14134"/>
    </source>
</evidence>
<accession>A0A4Y8VUX5</accession>
<dbReference type="GeneID" id="302994254"/>
<dbReference type="EMBL" id="SGVY01000005">
    <property type="protein sequence ID" value="TFH84061.1"/>
    <property type="molecule type" value="Genomic_DNA"/>
</dbReference>
<feature type="domain" description="DUF4301" evidence="1">
    <location>
        <begin position="3"/>
        <end position="505"/>
    </location>
</feature>
<evidence type="ECO:0000313" key="3">
    <source>
        <dbReference type="Proteomes" id="UP000297872"/>
    </source>
</evidence>